<protein>
    <submittedName>
        <fullName evidence="1">Uncharacterized protein</fullName>
    </submittedName>
</protein>
<organism evidence="1 2">
    <name type="scientific">Scortum barcoo</name>
    <name type="common">barcoo grunter</name>
    <dbReference type="NCBI Taxonomy" id="214431"/>
    <lineage>
        <taxon>Eukaryota</taxon>
        <taxon>Metazoa</taxon>
        <taxon>Chordata</taxon>
        <taxon>Craniata</taxon>
        <taxon>Vertebrata</taxon>
        <taxon>Euteleostomi</taxon>
        <taxon>Actinopterygii</taxon>
        <taxon>Neopterygii</taxon>
        <taxon>Teleostei</taxon>
        <taxon>Neoteleostei</taxon>
        <taxon>Acanthomorphata</taxon>
        <taxon>Eupercaria</taxon>
        <taxon>Centrarchiformes</taxon>
        <taxon>Terapontoidei</taxon>
        <taxon>Terapontidae</taxon>
        <taxon>Scortum</taxon>
    </lineage>
</organism>
<proteinExistence type="predicted"/>
<reference evidence="1" key="1">
    <citation type="submission" date="2022-04" db="EMBL/GenBank/DDBJ databases">
        <title>Jade perch genome.</title>
        <authorList>
            <person name="Chao B."/>
        </authorList>
    </citation>
    <scope>NUCLEOTIDE SEQUENCE</scope>
    <source>
        <strain evidence="1">CB-2022</strain>
    </source>
</reference>
<dbReference type="Proteomes" id="UP000831701">
    <property type="component" value="Chromosome 19"/>
</dbReference>
<name>A0ACB8VPB5_9TELE</name>
<gene>
    <name evidence="1" type="ORF">L3Q82_015705</name>
</gene>
<evidence type="ECO:0000313" key="1">
    <source>
        <dbReference type="EMBL" id="KAI3357255.1"/>
    </source>
</evidence>
<sequence length="1715" mass="188224">MPKPPQLTPLDDVKEQRLYSELLPKWSFSFPQAALKKTQLFDFHKEQGGKMVEFAGWTMPVQYKDSHIASHMHTRQHCSIFDVSHMLQTKVHGKDRVKFMESLVVADIAELKDNQGTLSLFTNEKGGIIDDLIVTKTDQGYLYVVSNAGCAEKDSAHMKARLAEFKAAGFDVDLEFLDAALIALQGPSMSQVLQKGLKEDLSKLTFMTSTLATVFGVPDCRITRCGYTGEDGVEISVPQSRVVELTEKLLANSEVKLAGLGARDSLRLEAGLCLYGNDIDETTTPVEATLVWTIGKRRRQNKDFPGADIIVPQIKAKTARKRVGLVSTGPPVRQHTPILSPDGKVIGEVTSGCPSPCLKKNVAMGYVDAAFVKNGTAIQVEPSAAAAFTSPARAAADRRTSASSAQLANCGSPTMPRSKKGKRGSSKPGIKNGVKGESGASDDELTSDVLSHYSSASESTSVLEEGGEQVDEQTAQEETEDKLKQCIDNLMDKSAKTRLAGLESLRQAFSSRLLYDFLIERRLTVSDCLERSLKKGSGEEQAAAATVFALLCIQLGGGDEAEEGLKMVRPILTAILNDNSASIAARQSVSNQINPLCYCDKQKLKIGSPCHLGHCARALGMCCYVSAAEDGEDLIKSLALLESVFMSSYPKRDGTLPTPKPGSPGLHGAALQAWSLLVTLCPTSRLSVLLDLHLPKLQACLQSTDVNYRIAAGETIALLVEQGRHIEEDFEVEDSEGLCECLKSLATDGNKHRAKNDRRKQRSIFREVLHYIENEDFTEEKIRFGMESVYIDSWMRRRIYDAFKEILESGVSHHLQFNPLLRDIFGLGPPLILDASVKGNKISRFEKHLFNSAAFKARTKQRNKFRDKPHMEPAHVAGLYGEVSGLPAPRSAHVREEQHPEVPIYRVTAEWSQSDLVRGSRLRYSQQWTLIRDSKDHRSIRTVLPPGPCVPVSGELLSGFSPIQGLRAVVRETCGHQLLEIWDHHGLRKCLNLTALNKHGRVYDDAQFGCLSWSECENKLLYVAEQSRNRSGETHDGESACGKDRSVYYEDWGEALTNKSIPVICVVNLQNGSVTVLQNVPSDVSPGQALWAPDSQSVFFVGWYHTPFRLGLKFCSNRRSALFKLDLDGNCECLSGDNLSVSCPRLSPDGSTLIYLQGRVFGPHNQCLSLQQLDLRSRKTSTLLDVVSRPQTGEFAGVYEALAHCCWSADSQRVVFSSACRNWKGLFMVDRRSHKVISLSDSKSPSSSPPPPPPPLSLLSSSPSLLFPPLPPPPPLFSHPPLSPLLPPPPSPCWPPHPLPSSAFLPTPTFPPPPPAVPLSPLLPPPPSPFPFPSLPAPPPPSDSHLLSSYSSSSSSSSLQISFLILLLLLLLPLLLIFIIKSTREKRKFEYRISKSFTKSFTRPLPLCLSDLSKLYGSWKLLTVQKDLMVICCSSPNTPPTLRVGFLPSAGEAVTWQTLQPPVMTFNFTWTVLDVTPPPEEDNTQYSGLDFGAVLVKPSHPLREAKIPLVVFIHGGPHSQFPAEWNSTTAGLAKLGFAVLMVNYRGSTGFGQDSILSLIGQIGSQDVKDVQTAVRTALQRDVTLDPKRLAVIGGSHGGFLSCHLVGQYPEYYRACAARNPVINAATLLGTSDIVDWRYNSVGFQYSYDQIPTAEALAAMLEKSPITHAAQIKTPVLLMLGGRDRRVSPHQGLELYKALKSRALPVRFDSKKKDIF</sequence>
<dbReference type="EMBL" id="CM041549">
    <property type="protein sequence ID" value="KAI3357255.1"/>
    <property type="molecule type" value="Genomic_DNA"/>
</dbReference>
<evidence type="ECO:0000313" key="2">
    <source>
        <dbReference type="Proteomes" id="UP000831701"/>
    </source>
</evidence>
<accession>A0ACB8VPB5</accession>
<comment type="caution">
    <text evidence="1">The sequence shown here is derived from an EMBL/GenBank/DDBJ whole genome shotgun (WGS) entry which is preliminary data.</text>
</comment>
<keyword evidence="2" id="KW-1185">Reference proteome</keyword>